<dbReference type="AlphaFoldDB" id="A0A3Q0RIY3"/>
<dbReference type="OMA" id="GECILGM"/>
<organism evidence="7 8">
    <name type="scientific">Amphilophus citrinellus</name>
    <name type="common">Midas cichlid</name>
    <name type="synonym">Cichlasoma citrinellum</name>
    <dbReference type="NCBI Taxonomy" id="61819"/>
    <lineage>
        <taxon>Eukaryota</taxon>
        <taxon>Metazoa</taxon>
        <taxon>Chordata</taxon>
        <taxon>Craniata</taxon>
        <taxon>Vertebrata</taxon>
        <taxon>Euteleostomi</taxon>
        <taxon>Actinopterygii</taxon>
        <taxon>Neopterygii</taxon>
        <taxon>Teleostei</taxon>
        <taxon>Neoteleostei</taxon>
        <taxon>Acanthomorphata</taxon>
        <taxon>Ovalentaria</taxon>
        <taxon>Cichlomorphae</taxon>
        <taxon>Cichliformes</taxon>
        <taxon>Cichlidae</taxon>
        <taxon>New World cichlids</taxon>
        <taxon>Cichlasomatinae</taxon>
        <taxon>Heroini</taxon>
        <taxon>Amphilophus</taxon>
    </lineage>
</organism>
<dbReference type="Proteomes" id="UP000261340">
    <property type="component" value="Unplaced"/>
</dbReference>
<feature type="signal peptide" evidence="6">
    <location>
        <begin position="1"/>
        <end position="22"/>
    </location>
</feature>
<dbReference type="GO" id="GO:0005576">
    <property type="term" value="C:extracellular region"/>
    <property type="evidence" value="ECO:0007669"/>
    <property type="project" value="UniProtKB-SubCell"/>
</dbReference>
<sequence length="66" mass="7289">MKCTVIFLVLSMVILLAQPGECILGMILAGAAHSTFMLIHGKQNLEAQEQLDKRGLNYKLEQPGFD</sequence>
<evidence type="ECO:0000256" key="4">
    <source>
        <dbReference type="ARBA" id="ARBA00022529"/>
    </source>
</evidence>
<evidence type="ECO:0000256" key="3">
    <source>
        <dbReference type="ARBA" id="ARBA00022525"/>
    </source>
</evidence>
<evidence type="ECO:0000256" key="6">
    <source>
        <dbReference type="SAM" id="SignalP"/>
    </source>
</evidence>
<dbReference type="GO" id="GO:0042742">
    <property type="term" value="P:defense response to bacterium"/>
    <property type="evidence" value="ECO:0007669"/>
    <property type="project" value="UniProtKB-KW"/>
</dbReference>
<dbReference type="Pfam" id="PF08107">
    <property type="entry name" value="Antimicrobial12"/>
    <property type="match status" value="1"/>
</dbReference>
<keyword evidence="3" id="KW-0964">Secreted</keyword>
<evidence type="ECO:0000256" key="2">
    <source>
        <dbReference type="ARBA" id="ARBA00007419"/>
    </source>
</evidence>
<evidence type="ECO:0000313" key="7">
    <source>
        <dbReference type="Ensembl" id="ENSACIP00000010307.1"/>
    </source>
</evidence>
<reference evidence="7" key="2">
    <citation type="submission" date="2025-09" db="UniProtKB">
        <authorList>
            <consortium name="Ensembl"/>
        </authorList>
    </citation>
    <scope>IDENTIFICATION</scope>
</reference>
<keyword evidence="5" id="KW-0044">Antibiotic</keyword>
<name>A0A3Q0RIY3_AMPCI</name>
<evidence type="ECO:0000256" key="5">
    <source>
        <dbReference type="ARBA" id="ARBA00023022"/>
    </source>
</evidence>
<dbReference type="GeneTree" id="ENSGT00940000177326"/>
<keyword evidence="4" id="KW-0929">Antimicrobial</keyword>
<feature type="chain" id="PRO_5018710298" evidence="6">
    <location>
        <begin position="23"/>
        <end position="66"/>
    </location>
</feature>
<evidence type="ECO:0000313" key="8">
    <source>
        <dbReference type="Proteomes" id="UP000261340"/>
    </source>
</evidence>
<proteinExistence type="inferred from homology"/>
<accession>A0A3Q0RIY3</accession>
<reference evidence="7" key="1">
    <citation type="submission" date="2025-08" db="UniProtKB">
        <authorList>
            <consortium name="Ensembl"/>
        </authorList>
    </citation>
    <scope>IDENTIFICATION</scope>
</reference>
<dbReference type="Ensembl" id="ENSACIT00000010603.1">
    <property type="protein sequence ID" value="ENSACIP00000010307.1"/>
    <property type="gene ID" value="ENSACIG00000008072.1"/>
</dbReference>
<keyword evidence="6" id="KW-0732">Signal</keyword>
<dbReference type="InterPro" id="IPR012515">
    <property type="entry name" value="Antimicrobial12"/>
</dbReference>
<comment type="subcellular location">
    <subcellularLocation>
        <location evidence="1">Secreted</location>
    </subcellularLocation>
</comment>
<evidence type="ECO:0000256" key="1">
    <source>
        <dbReference type="ARBA" id="ARBA00004613"/>
    </source>
</evidence>
<comment type="similarity">
    <text evidence="2">Belongs to the pleurocidin family.</text>
</comment>
<keyword evidence="8" id="KW-1185">Reference proteome</keyword>
<protein>
    <submittedName>
        <fullName evidence="7">Uncharacterized protein</fullName>
    </submittedName>
</protein>